<evidence type="ECO:0000256" key="2">
    <source>
        <dbReference type="PIRSR" id="PIRSR603782-1"/>
    </source>
</evidence>
<feature type="binding site" evidence="2">
    <location>
        <position position="82"/>
    </location>
    <ligand>
        <name>Cu cation</name>
        <dbReference type="ChEBI" id="CHEBI:23378"/>
    </ligand>
</feature>
<dbReference type="PROSITE" id="PS51257">
    <property type="entry name" value="PROKAR_LIPOPROTEIN"/>
    <property type="match status" value="1"/>
</dbReference>
<dbReference type="Gene3D" id="3.40.30.10">
    <property type="entry name" value="Glutaredoxin"/>
    <property type="match status" value="1"/>
</dbReference>
<dbReference type="OrthoDB" id="1523860at2"/>
<protein>
    <submittedName>
        <fullName evidence="4">Uncharacterized protein SCO1/SenC/PrrC, involved in biogenesis of respiratory and photosynthetic systems</fullName>
    </submittedName>
</protein>
<dbReference type="STRING" id="929556.Solca_2887"/>
<dbReference type="HOGENOM" id="CLU_050131_4_1_10"/>
<keyword evidence="2" id="KW-0479">Metal-binding</keyword>
<feature type="disulfide bond" description="Redox-active" evidence="3">
    <location>
        <begin position="82"/>
        <end position="86"/>
    </location>
</feature>
<proteinExistence type="inferred from homology"/>
<organism evidence="4 5">
    <name type="scientific">Solitalea canadensis (strain ATCC 29591 / DSM 3403 / JCM 21819 / LMG 8368 / NBRC 15130 / NCIMB 12057 / USAM 9D)</name>
    <name type="common">Flexibacter canadensis</name>
    <dbReference type="NCBI Taxonomy" id="929556"/>
    <lineage>
        <taxon>Bacteria</taxon>
        <taxon>Pseudomonadati</taxon>
        <taxon>Bacteroidota</taxon>
        <taxon>Sphingobacteriia</taxon>
        <taxon>Sphingobacteriales</taxon>
        <taxon>Sphingobacteriaceae</taxon>
        <taxon>Solitalea</taxon>
    </lineage>
</organism>
<dbReference type="AlphaFoldDB" id="H8KWB8"/>
<feature type="binding site" evidence="2">
    <location>
        <position position="86"/>
    </location>
    <ligand>
        <name>Cu cation</name>
        <dbReference type="ChEBI" id="CHEBI:23378"/>
    </ligand>
</feature>
<dbReference type="Pfam" id="PF02630">
    <property type="entry name" value="SCO1-SenC"/>
    <property type="match status" value="1"/>
</dbReference>
<dbReference type="SUPFAM" id="SSF52833">
    <property type="entry name" value="Thioredoxin-like"/>
    <property type="match status" value="1"/>
</dbReference>
<keyword evidence="3" id="KW-1015">Disulfide bond</keyword>
<dbReference type="KEGG" id="scn:Solca_2887"/>
<name>H8KWB8_SOLCM</name>
<dbReference type="RefSeq" id="WP_014681137.1">
    <property type="nucleotide sequence ID" value="NC_017770.1"/>
</dbReference>
<feature type="binding site" evidence="2">
    <location>
        <position position="169"/>
    </location>
    <ligand>
        <name>Cu cation</name>
        <dbReference type="ChEBI" id="CHEBI:23378"/>
    </ligand>
</feature>
<keyword evidence="5" id="KW-1185">Reference proteome</keyword>
<dbReference type="PANTHER" id="PTHR12151:SF25">
    <property type="entry name" value="LINALOOL DEHYDRATASE_ISOMERASE DOMAIN-CONTAINING PROTEIN"/>
    <property type="match status" value="1"/>
</dbReference>
<dbReference type="Proteomes" id="UP000007590">
    <property type="component" value="Chromosome"/>
</dbReference>
<evidence type="ECO:0000313" key="5">
    <source>
        <dbReference type="Proteomes" id="UP000007590"/>
    </source>
</evidence>
<dbReference type="InterPro" id="IPR003782">
    <property type="entry name" value="SCO1/SenC"/>
</dbReference>
<sequence>MIIKINAIIAGLVILSLGACKESKDKSCCKKDDAKEKVTETIITPESVFNLDSRWIKQNKDSISLKDLSPKITIAAMVFTHCQSACPRIVADIQRIEKAFTKEELQHIQFLLISMDPENDTPERFVEFGHEYKLNDNWICISSSEDATMELANVLNVRIKKLSDGGFDHSNAIHLIDHTGTIVYQQNGLAQEPTEIIAKTRNLIKL</sequence>
<dbReference type="eggNOG" id="COG1999">
    <property type="taxonomic scope" value="Bacteria"/>
</dbReference>
<evidence type="ECO:0000256" key="1">
    <source>
        <dbReference type="ARBA" id="ARBA00010996"/>
    </source>
</evidence>
<dbReference type="InterPro" id="IPR036249">
    <property type="entry name" value="Thioredoxin-like_sf"/>
</dbReference>
<dbReference type="GO" id="GO:0046872">
    <property type="term" value="F:metal ion binding"/>
    <property type="evidence" value="ECO:0007669"/>
    <property type="project" value="UniProtKB-KW"/>
</dbReference>
<dbReference type="CDD" id="cd02968">
    <property type="entry name" value="SCO"/>
    <property type="match status" value="1"/>
</dbReference>
<reference evidence="4" key="1">
    <citation type="submission" date="2012-02" db="EMBL/GenBank/DDBJ databases">
        <title>The complete genome of Solitalea canadensis DSM 3403.</title>
        <authorList>
            <consortium name="US DOE Joint Genome Institute (JGI-PGF)"/>
            <person name="Lucas S."/>
            <person name="Copeland A."/>
            <person name="Lapidus A."/>
            <person name="Glavina del Rio T."/>
            <person name="Dalin E."/>
            <person name="Tice H."/>
            <person name="Bruce D."/>
            <person name="Goodwin L."/>
            <person name="Pitluck S."/>
            <person name="Peters L."/>
            <person name="Ovchinnikova G."/>
            <person name="Lu M."/>
            <person name="Kyrpides N."/>
            <person name="Mavromatis K."/>
            <person name="Ivanova N."/>
            <person name="Brettin T."/>
            <person name="Detter J.C."/>
            <person name="Han C."/>
            <person name="Larimer F."/>
            <person name="Land M."/>
            <person name="Hauser L."/>
            <person name="Markowitz V."/>
            <person name="Cheng J.-F."/>
            <person name="Hugenholtz P."/>
            <person name="Woyke T."/>
            <person name="Wu D."/>
            <person name="Spring S."/>
            <person name="Schroeder M."/>
            <person name="Kopitz M."/>
            <person name="Brambilla E."/>
            <person name="Klenk H.-P."/>
            <person name="Eisen J.A."/>
        </authorList>
    </citation>
    <scope>NUCLEOTIDE SEQUENCE</scope>
    <source>
        <strain evidence="4">DSM 3403</strain>
    </source>
</reference>
<dbReference type="PANTHER" id="PTHR12151">
    <property type="entry name" value="ELECTRON TRANSPORT PROTIN SCO1/SENC FAMILY MEMBER"/>
    <property type="match status" value="1"/>
</dbReference>
<comment type="similarity">
    <text evidence="1">Belongs to the SCO1/2 family.</text>
</comment>
<evidence type="ECO:0000313" key="4">
    <source>
        <dbReference type="EMBL" id="AFD07910.1"/>
    </source>
</evidence>
<dbReference type="EMBL" id="CP003349">
    <property type="protein sequence ID" value="AFD07910.1"/>
    <property type="molecule type" value="Genomic_DNA"/>
</dbReference>
<keyword evidence="2" id="KW-0186">Copper</keyword>
<accession>H8KWB8</accession>
<evidence type="ECO:0000256" key="3">
    <source>
        <dbReference type="PIRSR" id="PIRSR603782-2"/>
    </source>
</evidence>
<gene>
    <name evidence="4" type="ordered locus">Solca_2887</name>
</gene>